<protein>
    <submittedName>
        <fullName evidence="2">Uncharacterized protein</fullName>
    </submittedName>
</protein>
<keyword evidence="1" id="KW-1133">Transmembrane helix</keyword>
<dbReference type="EMBL" id="QLLO01000002">
    <property type="protein sequence ID" value="RAJ17190.1"/>
    <property type="molecule type" value="Genomic_DNA"/>
</dbReference>
<keyword evidence="1" id="KW-0812">Transmembrane</keyword>
<feature type="transmembrane region" description="Helical" evidence="1">
    <location>
        <begin position="145"/>
        <end position="163"/>
    </location>
</feature>
<feature type="transmembrane region" description="Helical" evidence="1">
    <location>
        <begin position="175"/>
        <end position="193"/>
    </location>
</feature>
<feature type="transmembrane region" description="Helical" evidence="1">
    <location>
        <begin position="213"/>
        <end position="232"/>
    </location>
</feature>
<dbReference type="Proteomes" id="UP000248703">
    <property type="component" value="Unassembled WGS sequence"/>
</dbReference>
<evidence type="ECO:0000256" key="1">
    <source>
        <dbReference type="SAM" id="Phobius"/>
    </source>
</evidence>
<feature type="transmembrane region" description="Helical" evidence="1">
    <location>
        <begin position="40"/>
        <end position="59"/>
    </location>
</feature>
<name>A0A327RJL2_9FLAO</name>
<dbReference type="RefSeq" id="WP_111659294.1">
    <property type="nucleotide sequence ID" value="NZ_QLLO01000002.1"/>
</dbReference>
<dbReference type="OrthoDB" id="1453530at2"/>
<feature type="transmembrane region" description="Helical" evidence="1">
    <location>
        <begin position="12"/>
        <end position="28"/>
    </location>
</feature>
<feature type="transmembrane region" description="Helical" evidence="1">
    <location>
        <begin position="81"/>
        <end position="103"/>
    </location>
</feature>
<keyword evidence="1" id="KW-0472">Membrane</keyword>
<evidence type="ECO:0000313" key="3">
    <source>
        <dbReference type="Proteomes" id="UP000248703"/>
    </source>
</evidence>
<keyword evidence="3" id="KW-1185">Reference proteome</keyword>
<reference evidence="2 3" key="1">
    <citation type="submission" date="2018-06" db="EMBL/GenBank/DDBJ databases">
        <title>Genomic Encyclopedia of Archaeal and Bacterial Type Strains, Phase II (KMG-II): from individual species to whole genera.</title>
        <authorList>
            <person name="Goeker M."/>
        </authorList>
    </citation>
    <scope>NUCLEOTIDE SEQUENCE [LARGE SCALE GENOMIC DNA]</scope>
    <source>
        <strain evidence="2 3">DSM 24464</strain>
    </source>
</reference>
<organism evidence="2 3">
    <name type="scientific">Olleya aquimaris</name>
    <dbReference type="NCBI Taxonomy" id="639310"/>
    <lineage>
        <taxon>Bacteria</taxon>
        <taxon>Pseudomonadati</taxon>
        <taxon>Bacteroidota</taxon>
        <taxon>Flavobacteriia</taxon>
        <taxon>Flavobacteriales</taxon>
        <taxon>Flavobacteriaceae</taxon>
    </lineage>
</organism>
<dbReference type="AlphaFoldDB" id="A0A327RJL2"/>
<evidence type="ECO:0000313" key="2">
    <source>
        <dbReference type="EMBL" id="RAJ17190.1"/>
    </source>
</evidence>
<proteinExistence type="predicted"/>
<feature type="transmembrane region" description="Helical" evidence="1">
    <location>
        <begin position="115"/>
        <end position="139"/>
    </location>
</feature>
<accession>A0A327RJL2</accession>
<comment type="caution">
    <text evidence="2">The sequence shown here is derived from an EMBL/GenBank/DDBJ whole genome shotgun (WGS) entry which is preliminary data.</text>
</comment>
<gene>
    <name evidence="2" type="ORF">LY08_00971</name>
</gene>
<sequence>MSSFLLDNYLEIYRGAEILAALTGLIFYKKFKSKAARIFIWFLIYVQIIETLAGYPSFIKNSDNFEWLDTIVKDTIFRENYWFYDIFWTIIGSLIISYYFYLVSKDAFLKKIIKVSSLLFLIISIVFIGINLDILFYNLLLSLEILSLILILLVTFSYYVELLNSEKILDFYKSLSFYVASGVLVFWIVITPMSFYEKYYNVNDAAFVALKTYIYLFSIVFMYLAFTIGFIVSKPEHD</sequence>